<dbReference type="CDD" id="cd04465">
    <property type="entry name" value="S1_RPS1_repeat_ec2_hs2"/>
    <property type="match status" value="1"/>
</dbReference>
<feature type="domain" description="S1 motif" evidence="6">
    <location>
        <begin position="331"/>
        <end position="399"/>
    </location>
</feature>
<evidence type="ECO:0000259" key="6">
    <source>
        <dbReference type="PROSITE" id="PS50126"/>
    </source>
</evidence>
<dbReference type="SMART" id="SM00316">
    <property type="entry name" value="S1"/>
    <property type="match status" value="4"/>
</dbReference>
<feature type="compositionally biased region" description="Pro residues" evidence="5">
    <location>
        <begin position="24"/>
        <end position="39"/>
    </location>
</feature>
<sequence length="542" mass="58180">MSSDEPTSNPKPTPPPAMEHRPAPRPNRPGGPPRGPSHPRPGMRPDGSVGAPQRSAQGAPAGRNPAAGAKPGEIGGDDPLFGDAPVTPENFDASQVRFRREKPATEGGKPPALDQQQLPTSQLRLRDLDQAIEAELEAALAGVSSDSLFAEPADGKNTRKDAATNKVDRTRGRVVSVHQGDIFIEVPGSRSQGVMSVMQFDVAPKVGDIVEFDVERFDSANGLLILTRKGAAAVDVDWSSVSIGTIVEARVTAVNKGGLSVEVNGLRGFLPISQIDMYRVENAEMYVNERLKCMVTEVSPEDRNLVVSRRALLEKERENLRETFWAQVQVGQIREGIVRSVKPFGAFVDLGGADGMIPAGELSWGKVNDPSDVVSIGQKVQVKIVRIDLDGRKIGLSLRALVASPWDSLRDRVRPGLQITGTVTRLMDFGAFVEVEPGIEGLIHIGELGRQRVRRVNDVVKIGQEVTVQVLNVDLDARRISLSLKAVEEAKAKAEESANAASRPQPEPEPEVPVKPRVKPANLKGGTGSSGPLFPNLPSSNS</sequence>
<feature type="domain" description="S1 motif" evidence="6">
    <location>
        <begin position="416"/>
        <end position="485"/>
    </location>
</feature>
<dbReference type="PANTHER" id="PTHR10724:SF7">
    <property type="entry name" value="SMALL RIBOSOMAL SUBUNIT PROTEIN BS1C"/>
    <property type="match status" value="1"/>
</dbReference>
<feature type="compositionally biased region" description="Low complexity" evidence="5">
    <location>
        <begin position="56"/>
        <end position="72"/>
    </location>
</feature>
<dbReference type="InterPro" id="IPR003029">
    <property type="entry name" value="S1_domain"/>
</dbReference>
<accession>A0A6C2YKV7</accession>
<feature type="region of interest" description="Disordered" evidence="5">
    <location>
        <begin position="1"/>
        <end position="120"/>
    </location>
</feature>
<comment type="similarity">
    <text evidence="1">Belongs to the bacterial ribosomal protein bS1 family.</text>
</comment>
<dbReference type="PANTHER" id="PTHR10724">
    <property type="entry name" value="30S RIBOSOMAL PROTEIN S1"/>
    <property type="match status" value="1"/>
</dbReference>
<dbReference type="Gene3D" id="2.40.50.140">
    <property type="entry name" value="Nucleic acid-binding proteins"/>
    <property type="match status" value="4"/>
</dbReference>
<dbReference type="Pfam" id="PF00575">
    <property type="entry name" value="S1"/>
    <property type="match status" value="3"/>
</dbReference>
<proteinExistence type="inferred from homology"/>
<organism evidence="7">
    <name type="scientific">Tuwongella immobilis</name>
    <dbReference type="NCBI Taxonomy" id="692036"/>
    <lineage>
        <taxon>Bacteria</taxon>
        <taxon>Pseudomonadati</taxon>
        <taxon>Planctomycetota</taxon>
        <taxon>Planctomycetia</taxon>
        <taxon>Gemmatales</taxon>
        <taxon>Gemmataceae</taxon>
        <taxon>Tuwongella</taxon>
    </lineage>
</organism>
<dbReference type="EMBL" id="LR586016">
    <property type="protein sequence ID" value="VIP02007.1"/>
    <property type="molecule type" value="Genomic_DNA"/>
</dbReference>
<protein>
    <recommendedName>
        <fullName evidence="6">S1 motif domain-containing protein</fullName>
    </recommendedName>
</protein>
<evidence type="ECO:0000256" key="1">
    <source>
        <dbReference type="ARBA" id="ARBA00006767"/>
    </source>
</evidence>
<dbReference type="SUPFAM" id="SSF50249">
    <property type="entry name" value="Nucleic acid-binding proteins"/>
    <property type="match status" value="4"/>
</dbReference>
<dbReference type="CDD" id="cd05688">
    <property type="entry name" value="S1_RPS1_repeat_ec3"/>
    <property type="match status" value="1"/>
</dbReference>
<dbReference type="GO" id="GO:0003735">
    <property type="term" value="F:structural constituent of ribosome"/>
    <property type="evidence" value="ECO:0007669"/>
    <property type="project" value="TreeGrafter"/>
</dbReference>
<dbReference type="FunFam" id="2.40.50.140:FF:000103">
    <property type="entry name" value="protein RRP5 homolog"/>
    <property type="match status" value="1"/>
</dbReference>
<evidence type="ECO:0000256" key="5">
    <source>
        <dbReference type="SAM" id="MobiDB-lite"/>
    </source>
</evidence>
<keyword evidence="2 7" id="KW-0689">Ribosomal protein</keyword>
<dbReference type="InterPro" id="IPR035104">
    <property type="entry name" value="Ribosomal_protein_S1-like"/>
</dbReference>
<comment type="function">
    <text evidence="4">Binds mRNA; thus facilitating recognition of the initiation point. It is needed to translate mRNA with a short Shine-Dalgarno (SD) purine-rich sequence.</text>
</comment>
<dbReference type="PROSITE" id="PS50126">
    <property type="entry name" value="S1"/>
    <property type="match status" value="3"/>
</dbReference>
<evidence type="ECO:0000256" key="2">
    <source>
        <dbReference type="ARBA" id="ARBA00022980"/>
    </source>
</evidence>
<dbReference type="InterPro" id="IPR012340">
    <property type="entry name" value="NA-bd_OB-fold"/>
</dbReference>
<gene>
    <name evidence="7" type="ORF">GMBLW1_19530</name>
</gene>
<dbReference type="InterPro" id="IPR050437">
    <property type="entry name" value="Ribos_protein_bS1-like"/>
</dbReference>
<feature type="region of interest" description="Disordered" evidence="5">
    <location>
        <begin position="491"/>
        <end position="542"/>
    </location>
</feature>
<name>A0A6C2YKV7_9BACT</name>
<dbReference type="RefSeq" id="WP_162657227.1">
    <property type="nucleotide sequence ID" value="NZ_LR593887.1"/>
</dbReference>
<keyword evidence="3" id="KW-0687">Ribonucleoprotein</keyword>
<reference evidence="7" key="1">
    <citation type="submission" date="2019-04" db="EMBL/GenBank/DDBJ databases">
        <authorList>
            <consortium name="Science for Life Laboratories"/>
        </authorList>
    </citation>
    <scope>NUCLEOTIDE SEQUENCE</scope>
    <source>
        <strain evidence="7">MBLW1</strain>
    </source>
</reference>
<evidence type="ECO:0000256" key="4">
    <source>
        <dbReference type="ARBA" id="ARBA00025604"/>
    </source>
</evidence>
<dbReference type="GO" id="GO:0003729">
    <property type="term" value="F:mRNA binding"/>
    <property type="evidence" value="ECO:0007669"/>
    <property type="project" value="TreeGrafter"/>
</dbReference>
<dbReference type="GO" id="GO:0006412">
    <property type="term" value="P:translation"/>
    <property type="evidence" value="ECO:0007669"/>
    <property type="project" value="TreeGrafter"/>
</dbReference>
<dbReference type="Proteomes" id="UP000464378">
    <property type="component" value="Chromosome"/>
</dbReference>
<keyword evidence="8" id="KW-1185">Reference proteome</keyword>
<dbReference type="PRINTS" id="PR00681">
    <property type="entry name" value="RIBOSOMALS1"/>
</dbReference>
<evidence type="ECO:0000313" key="7">
    <source>
        <dbReference type="EMBL" id="VIP02007.1"/>
    </source>
</evidence>
<feature type="domain" description="S1 motif" evidence="6">
    <location>
        <begin position="244"/>
        <end position="310"/>
    </location>
</feature>
<dbReference type="AlphaFoldDB" id="A0A6C2YKV7"/>
<dbReference type="InParanoid" id="A0A6C2YKV7"/>
<dbReference type="KEGG" id="tim:GMBLW1_19530"/>
<dbReference type="EMBL" id="LR593887">
    <property type="protein sequence ID" value="VTS00108.1"/>
    <property type="molecule type" value="Genomic_DNA"/>
</dbReference>
<dbReference type="GO" id="GO:0005840">
    <property type="term" value="C:ribosome"/>
    <property type="evidence" value="ECO:0007669"/>
    <property type="project" value="UniProtKB-KW"/>
</dbReference>
<evidence type="ECO:0000313" key="8">
    <source>
        <dbReference type="Proteomes" id="UP000464378"/>
    </source>
</evidence>
<evidence type="ECO:0000256" key="3">
    <source>
        <dbReference type="ARBA" id="ARBA00023274"/>
    </source>
</evidence>